<dbReference type="InterPro" id="IPR058245">
    <property type="entry name" value="NreC/VraR/RcsB-like_REC"/>
</dbReference>
<dbReference type="SUPFAM" id="SSF52172">
    <property type="entry name" value="CheY-like"/>
    <property type="match status" value="1"/>
</dbReference>
<dbReference type="InterPro" id="IPR001789">
    <property type="entry name" value="Sig_transdc_resp-reg_receiver"/>
</dbReference>
<feature type="domain" description="Response regulatory" evidence="5">
    <location>
        <begin position="3"/>
        <end position="119"/>
    </location>
</feature>
<dbReference type="PRINTS" id="PR00038">
    <property type="entry name" value="HTHLUXR"/>
</dbReference>
<gene>
    <name evidence="6" type="ORF">EJP69_08070</name>
</gene>
<proteinExistence type="predicted"/>
<keyword evidence="1 3" id="KW-0597">Phosphoprotein</keyword>
<dbReference type="PROSITE" id="PS50043">
    <property type="entry name" value="HTH_LUXR_2"/>
    <property type="match status" value="1"/>
</dbReference>
<dbReference type="SMART" id="SM00421">
    <property type="entry name" value="HTH_LUXR"/>
    <property type="match status" value="1"/>
</dbReference>
<evidence type="ECO:0000259" key="5">
    <source>
        <dbReference type="PROSITE" id="PS50110"/>
    </source>
</evidence>
<accession>A0A3S0J0G1</accession>
<dbReference type="OrthoDB" id="9816469at2"/>
<evidence type="ECO:0000259" key="4">
    <source>
        <dbReference type="PROSITE" id="PS50043"/>
    </source>
</evidence>
<dbReference type="PROSITE" id="PS50110">
    <property type="entry name" value="RESPONSE_REGULATORY"/>
    <property type="match status" value="1"/>
</dbReference>
<sequence>MIDLLIVDDHAIFRSGLQRLMLDESDIRVAGQASNFAQALELLQQCRFSLVLLDINLEGRSGLDLLASLRIRWPRLPVLVLSMYPETQYALVAIREGANGYVAKDSEPTELMGAIRLVAGGGQYVSSGLASQIHQQGRGIDMRPPHQRLTTREHQIMLMLLKGMSLTHIGEEMLISVKTVSTHRAHLLEKLGVSSTAELVLYAVRNGLIH</sequence>
<dbReference type="SUPFAM" id="SSF46894">
    <property type="entry name" value="C-terminal effector domain of the bipartite response regulators"/>
    <property type="match status" value="1"/>
</dbReference>
<feature type="modified residue" description="4-aspartylphosphate" evidence="3">
    <location>
        <position position="54"/>
    </location>
</feature>
<dbReference type="GO" id="GO:0003677">
    <property type="term" value="F:DNA binding"/>
    <property type="evidence" value="ECO:0007669"/>
    <property type="project" value="UniProtKB-KW"/>
</dbReference>
<dbReference type="CDD" id="cd06170">
    <property type="entry name" value="LuxR_C_like"/>
    <property type="match status" value="1"/>
</dbReference>
<dbReference type="PANTHER" id="PTHR43214">
    <property type="entry name" value="TWO-COMPONENT RESPONSE REGULATOR"/>
    <property type="match status" value="1"/>
</dbReference>
<dbReference type="CDD" id="cd17535">
    <property type="entry name" value="REC_NarL-like"/>
    <property type="match status" value="1"/>
</dbReference>
<dbReference type="InterPro" id="IPR039420">
    <property type="entry name" value="WalR-like"/>
</dbReference>
<evidence type="ECO:0000313" key="6">
    <source>
        <dbReference type="EMBL" id="RTQ34385.1"/>
    </source>
</evidence>
<dbReference type="RefSeq" id="WP_126469334.1">
    <property type="nucleotide sequence ID" value="NZ_RXOE01000002.1"/>
</dbReference>
<protein>
    <submittedName>
        <fullName evidence="6">Response regulator transcription factor</fullName>
    </submittedName>
</protein>
<comment type="caution">
    <text evidence="6">The sequence shown here is derived from an EMBL/GenBank/DDBJ whole genome shotgun (WGS) entry which is preliminary data.</text>
</comment>
<dbReference type="Gene3D" id="3.40.50.2300">
    <property type="match status" value="1"/>
</dbReference>
<dbReference type="Proteomes" id="UP000267418">
    <property type="component" value="Unassembled WGS sequence"/>
</dbReference>
<dbReference type="Pfam" id="PF00196">
    <property type="entry name" value="GerE"/>
    <property type="match status" value="1"/>
</dbReference>
<dbReference type="InterPro" id="IPR000792">
    <property type="entry name" value="Tscrpt_reg_LuxR_C"/>
</dbReference>
<dbReference type="InterPro" id="IPR011006">
    <property type="entry name" value="CheY-like_superfamily"/>
</dbReference>
<dbReference type="PANTHER" id="PTHR43214:SF43">
    <property type="entry name" value="TWO-COMPONENT RESPONSE REGULATOR"/>
    <property type="match status" value="1"/>
</dbReference>
<evidence type="ECO:0000256" key="1">
    <source>
        <dbReference type="ARBA" id="ARBA00022553"/>
    </source>
</evidence>
<evidence type="ECO:0000256" key="2">
    <source>
        <dbReference type="ARBA" id="ARBA00023125"/>
    </source>
</evidence>
<evidence type="ECO:0000256" key="3">
    <source>
        <dbReference type="PROSITE-ProRule" id="PRU00169"/>
    </source>
</evidence>
<organism evidence="6 7">
    <name type="scientific">Variovorax gossypii</name>
    <dbReference type="NCBI Taxonomy" id="1679495"/>
    <lineage>
        <taxon>Bacteria</taxon>
        <taxon>Pseudomonadati</taxon>
        <taxon>Pseudomonadota</taxon>
        <taxon>Betaproteobacteria</taxon>
        <taxon>Burkholderiales</taxon>
        <taxon>Comamonadaceae</taxon>
        <taxon>Variovorax</taxon>
    </lineage>
</organism>
<evidence type="ECO:0000313" key="7">
    <source>
        <dbReference type="Proteomes" id="UP000267418"/>
    </source>
</evidence>
<dbReference type="AlphaFoldDB" id="A0A3S0J0G1"/>
<dbReference type="InterPro" id="IPR016032">
    <property type="entry name" value="Sig_transdc_resp-reg_C-effctor"/>
</dbReference>
<feature type="domain" description="HTH luxR-type" evidence="4">
    <location>
        <begin position="142"/>
        <end position="207"/>
    </location>
</feature>
<keyword evidence="7" id="KW-1185">Reference proteome</keyword>
<keyword evidence="2" id="KW-0238">DNA-binding</keyword>
<reference evidence="6 7" key="1">
    <citation type="submission" date="2018-12" db="EMBL/GenBank/DDBJ databases">
        <title>The genome of Variovorax gossypii DSM 100435.</title>
        <authorList>
            <person name="Gao J."/>
            <person name="Sun J."/>
        </authorList>
    </citation>
    <scope>NUCLEOTIDE SEQUENCE [LARGE SCALE GENOMIC DNA]</scope>
    <source>
        <strain evidence="6 7">DSM 100435</strain>
    </source>
</reference>
<dbReference type="GO" id="GO:0006355">
    <property type="term" value="P:regulation of DNA-templated transcription"/>
    <property type="evidence" value="ECO:0007669"/>
    <property type="project" value="InterPro"/>
</dbReference>
<dbReference type="SMART" id="SM00448">
    <property type="entry name" value="REC"/>
    <property type="match status" value="1"/>
</dbReference>
<dbReference type="Pfam" id="PF00072">
    <property type="entry name" value="Response_reg"/>
    <property type="match status" value="1"/>
</dbReference>
<dbReference type="EMBL" id="RXOE01000002">
    <property type="protein sequence ID" value="RTQ34385.1"/>
    <property type="molecule type" value="Genomic_DNA"/>
</dbReference>
<dbReference type="GO" id="GO:0000160">
    <property type="term" value="P:phosphorelay signal transduction system"/>
    <property type="evidence" value="ECO:0007669"/>
    <property type="project" value="InterPro"/>
</dbReference>
<name>A0A3S0J0G1_9BURK</name>